<keyword evidence="6 10" id="KW-0812">Transmembrane</keyword>
<evidence type="ECO:0000256" key="4">
    <source>
        <dbReference type="ARBA" id="ARBA00022475"/>
    </source>
</evidence>
<evidence type="ECO:0000256" key="5">
    <source>
        <dbReference type="ARBA" id="ARBA00022519"/>
    </source>
</evidence>
<organism evidence="12">
    <name type="scientific">candidate division WOR-3 bacterium</name>
    <dbReference type="NCBI Taxonomy" id="2052148"/>
    <lineage>
        <taxon>Bacteria</taxon>
        <taxon>Bacteria division WOR-3</taxon>
    </lineage>
</organism>
<dbReference type="GO" id="GO:0015031">
    <property type="term" value="P:protein transport"/>
    <property type="evidence" value="ECO:0007669"/>
    <property type="project" value="UniProtKB-KW"/>
</dbReference>
<dbReference type="GO" id="GO:0031992">
    <property type="term" value="F:energy transducer activity"/>
    <property type="evidence" value="ECO:0007669"/>
    <property type="project" value="TreeGrafter"/>
</dbReference>
<evidence type="ECO:0000259" key="11">
    <source>
        <dbReference type="PROSITE" id="PS52015"/>
    </source>
</evidence>
<name>A0A7C1SDG4_UNCW3</name>
<dbReference type="AlphaFoldDB" id="A0A7C1SDG4"/>
<dbReference type="PANTHER" id="PTHR33446:SF2">
    <property type="entry name" value="PROTEIN TONB"/>
    <property type="match status" value="1"/>
</dbReference>
<dbReference type="PANTHER" id="PTHR33446">
    <property type="entry name" value="PROTEIN TONB-RELATED"/>
    <property type="match status" value="1"/>
</dbReference>
<dbReference type="SUPFAM" id="SSF74653">
    <property type="entry name" value="TolA/TonB C-terminal domain"/>
    <property type="match status" value="1"/>
</dbReference>
<dbReference type="Gene3D" id="3.30.1150.10">
    <property type="match status" value="1"/>
</dbReference>
<dbReference type="GO" id="GO:0098797">
    <property type="term" value="C:plasma membrane protein complex"/>
    <property type="evidence" value="ECO:0007669"/>
    <property type="project" value="TreeGrafter"/>
</dbReference>
<keyword evidence="7" id="KW-0653">Protein transport</keyword>
<gene>
    <name evidence="12" type="ORF">ENP94_01675</name>
</gene>
<keyword evidence="8 10" id="KW-1133">Transmembrane helix</keyword>
<dbReference type="EMBL" id="DSLG01000002">
    <property type="protein sequence ID" value="HEA86704.1"/>
    <property type="molecule type" value="Genomic_DNA"/>
</dbReference>
<keyword evidence="9 10" id="KW-0472">Membrane</keyword>
<dbReference type="InterPro" id="IPR037682">
    <property type="entry name" value="TonB_C"/>
</dbReference>
<feature type="transmembrane region" description="Helical" evidence="10">
    <location>
        <begin position="20"/>
        <end position="40"/>
    </location>
</feature>
<protein>
    <submittedName>
        <fullName evidence="12">Energy transducer TonB</fullName>
    </submittedName>
</protein>
<keyword evidence="4" id="KW-1003">Cell membrane</keyword>
<keyword evidence="5" id="KW-0997">Cell inner membrane</keyword>
<accession>A0A7C1SDG4</accession>
<evidence type="ECO:0000256" key="9">
    <source>
        <dbReference type="ARBA" id="ARBA00023136"/>
    </source>
</evidence>
<dbReference type="PROSITE" id="PS52015">
    <property type="entry name" value="TONB_CTD"/>
    <property type="match status" value="1"/>
</dbReference>
<comment type="subcellular location">
    <subcellularLocation>
        <location evidence="1">Cell inner membrane</location>
        <topology evidence="1">Single-pass membrane protein</topology>
        <orientation evidence="1">Periplasmic side</orientation>
    </subcellularLocation>
</comment>
<dbReference type="InterPro" id="IPR051045">
    <property type="entry name" value="TonB-dependent_transducer"/>
</dbReference>
<feature type="domain" description="TonB C-terminal" evidence="11">
    <location>
        <begin position="119"/>
        <end position="209"/>
    </location>
</feature>
<evidence type="ECO:0000256" key="6">
    <source>
        <dbReference type="ARBA" id="ARBA00022692"/>
    </source>
</evidence>
<comment type="similarity">
    <text evidence="2">Belongs to the TonB family.</text>
</comment>
<dbReference type="InterPro" id="IPR006260">
    <property type="entry name" value="TonB/TolA_C"/>
</dbReference>
<dbReference type="NCBIfam" id="TIGR01352">
    <property type="entry name" value="tonB_Cterm"/>
    <property type="match status" value="1"/>
</dbReference>
<evidence type="ECO:0000256" key="7">
    <source>
        <dbReference type="ARBA" id="ARBA00022927"/>
    </source>
</evidence>
<dbReference type="GO" id="GO:0055085">
    <property type="term" value="P:transmembrane transport"/>
    <property type="evidence" value="ECO:0007669"/>
    <property type="project" value="InterPro"/>
</dbReference>
<evidence type="ECO:0000256" key="1">
    <source>
        <dbReference type="ARBA" id="ARBA00004383"/>
    </source>
</evidence>
<evidence type="ECO:0000256" key="8">
    <source>
        <dbReference type="ARBA" id="ARBA00022989"/>
    </source>
</evidence>
<evidence type="ECO:0000256" key="3">
    <source>
        <dbReference type="ARBA" id="ARBA00022448"/>
    </source>
</evidence>
<evidence type="ECO:0000313" key="12">
    <source>
        <dbReference type="EMBL" id="HEA86704.1"/>
    </source>
</evidence>
<comment type="caution">
    <text evidence="12">The sequence shown here is derived from an EMBL/GenBank/DDBJ whole genome shotgun (WGS) entry which is preliminary data.</text>
</comment>
<keyword evidence="3" id="KW-0813">Transport</keyword>
<reference evidence="12" key="1">
    <citation type="journal article" date="2020" name="mSystems">
        <title>Genome- and Community-Level Interaction Insights into Carbon Utilization and Element Cycling Functions of Hydrothermarchaeota in Hydrothermal Sediment.</title>
        <authorList>
            <person name="Zhou Z."/>
            <person name="Liu Y."/>
            <person name="Xu W."/>
            <person name="Pan J."/>
            <person name="Luo Z.H."/>
            <person name="Li M."/>
        </authorList>
    </citation>
    <scope>NUCLEOTIDE SEQUENCE [LARGE SCALE GENOMIC DNA]</scope>
    <source>
        <strain evidence="12">SpSt-265</strain>
    </source>
</reference>
<proteinExistence type="inferred from homology"/>
<evidence type="ECO:0000256" key="10">
    <source>
        <dbReference type="SAM" id="Phobius"/>
    </source>
</evidence>
<dbReference type="Pfam" id="PF03544">
    <property type="entry name" value="TonB_C"/>
    <property type="match status" value="1"/>
</dbReference>
<evidence type="ECO:0000256" key="2">
    <source>
        <dbReference type="ARBA" id="ARBA00006555"/>
    </source>
</evidence>
<sequence>MSNRMENIASLEWEEKYYAVAIRLGLIASLVIIIAAFLFLPKEFLVKPYQLRRSVEMVMEALPPELEKIAEPPKAAKPSVPVAAASEQEVEASTVEATTFTEVTRKVDETEIPIVPFWKVEKKPEPVIIPKPVYPDLARNAGIEGRCVVEALVDVDGSVIDAKIIKSSGNQSLDAAAIEAAFKAKFTPAMQRDKPVRVWVSIPYQFTLQ</sequence>